<protein>
    <recommendedName>
        <fullName evidence="1">THIF-type NAD/FAD binding fold domain-containing protein</fullName>
    </recommendedName>
</protein>
<gene>
    <name evidence="2" type="ORF">DWZ50_06800</name>
</gene>
<dbReference type="InterPro" id="IPR000594">
    <property type="entry name" value="ThiF_NAD_FAD-bd"/>
</dbReference>
<dbReference type="RefSeq" id="WP_004614255.1">
    <property type="nucleotide sequence ID" value="NZ_JBCPGC010000056.1"/>
</dbReference>
<evidence type="ECO:0000259" key="1">
    <source>
        <dbReference type="Pfam" id="PF00899"/>
    </source>
</evidence>
<evidence type="ECO:0000313" key="2">
    <source>
        <dbReference type="EMBL" id="RHM77648.1"/>
    </source>
</evidence>
<comment type="caution">
    <text evidence="2">The sequence shown here is derived from an EMBL/GenBank/DDBJ whole genome shotgun (WGS) entry which is preliminary data.</text>
</comment>
<dbReference type="Gene3D" id="3.40.50.720">
    <property type="entry name" value="NAD(P)-binding Rossmann-like Domain"/>
    <property type="match status" value="1"/>
</dbReference>
<reference evidence="2 3" key="1">
    <citation type="submission" date="2018-08" db="EMBL/GenBank/DDBJ databases">
        <title>A genome reference for cultivated species of the human gut microbiota.</title>
        <authorList>
            <person name="Zou Y."/>
            <person name="Xue W."/>
            <person name="Luo G."/>
        </authorList>
    </citation>
    <scope>NUCLEOTIDE SEQUENCE [LARGE SCALE GENOMIC DNA]</scope>
    <source>
        <strain evidence="2 3">AF33-12</strain>
    </source>
</reference>
<feature type="domain" description="THIF-type NAD/FAD binding fold" evidence="1">
    <location>
        <begin position="3"/>
        <end position="203"/>
    </location>
</feature>
<dbReference type="GO" id="GO:0008641">
    <property type="term" value="F:ubiquitin-like modifier activating enzyme activity"/>
    <property type="evidence" value="ECO:0007669"/>
    <property type="project" value="InterPro"/>
</dbReference>
<dbReference type="Proteomes" id="UP000285610">
    <property type="component" value="Unassembled WGS sequence"/>
</dbReference>
<dbReference type="CDD" id="cd01483">
    <property type="entry name" value="E1_enzyme_family"/>
    <property type="match status" value="1"/>
</dbReference>
<name>A0A415SAK4_MEDGN</name>
<organism evidence="2 3">
    <name type="scientific">Mediterraneibacter gnavus</name>
    <name type="common">Ruminococcus gnavus</name>
    <dbReference type="NCBI Taxonomy" id="33038"/>
    <lineage>
        <taxon>Bacteria</taxon>
        <taxon>Bacillati</taxon>
        <taxon>Bacillota</taxon>
        <taxon>Clostridia</taxon>
        <taxon>Lachnospirales</taxon>
        <taxon>Lachnospiraceae</taxon>
        <taxon>Mediterraneibacter</taxon>
    </lineage>
</organism>
<dbReference type="SUPFAM" id="SSF69572">
    <property type="entry name" value="Activating enzymes of the ubiquitin-like proteins"/>
    <property type="match status" value="1"/>
</dbReference>
<dbReference type="AlphaFoldDB" id="A0A415SAK4"/>
<proteinExistence type="predicted"/>
<dbReference type="EMBL" id="QRQE01000013">
    <property type="protein sequence ID" value="RHM77648.1"/>
    <property type="molecule type" value="Genomic_DNA"/>
</dbReference>
<dbReference type="Pfam" id="PF00899">
    <property type="entry name" value="ThiF"/>
    <property type="match status" value="1"/>
</dbReference>
<evidence type="ECO:0000313" key="3">
    <source>
        <dbReference type="Proteomes" id="UP000285610"/>
    </source>
</evidence>
<dbReference type="InterPro" id="IPR035985">
    <property type="entry name" value="Ubiquitin-activating_enz"/>
</dbReference>
<sequence length="231" mass="26174">MYQIIVVGCGGIGGNYVKELGRFLYKNNLAKQCKIIIVDGDLVEESNISRQPFLPEDIGRNKAEVMAEILTNTFHIECGFSPDFIDNHFQLKRIEEENICTVLVGAVDNHACRKVMHKYFREANTLYYFDAANEYSAGEVVVGVKISGNEIYPDRVQYFPEILEDNAVPKSEESCQTVNISAPQHILTNLVAANLLLKCTIDILIDDFCSGGIYYFDAFKGYSQFREKNIW</sequence>
<accession>A0A415SAK4</accession>